<proteinExistence type="predicted"/>
<evidence type="ECO:0000313" key="2">
    <source>
        <dbReference type="Proteomes" id="UP000214880"/>
    </source>
</evidence>
<name>A0A1G9ZYT6_9FIRM</name>
<reference evidence="1 2" key="1">
    <citation type="submission" date="2016-10" db="EMBL/GenBank/DDBJ databases">
        <authorList>
            <person name="de Groot N.N."/>
        </authorList>
    </citation>
    <scope>NUCLEOTIDE SEQUENCE [LARGE SCALE GENOMIC DNA]</scope>
    <source>
        <strain evidence="1 2">DSM 1736</strain>
    </source>
</reference>
<feature type="non-terminal residue" evidence="1">
    <location>
        <position position="85"/>
    </location>
</feature>
<gene>
    <name evidence="1" type="ORF">SAMN04488502_1161</name>
</gene>
<accession>A0A1G9ZYT6</accession>
<dbReference type="STRING" id="146817.SAMN04488502_1161"/>
<evidence type="ECO:0000313" key="1">
    <source>
        <dbReference type="EMBL" id="SDN26287.1"/>
    </source>
</evidence>
<dbReference type="EMBL" id="FNHB01000016">
    <property type="protein sequence ID" value="SDN26287.1"/>
    <property type="molecule type" value="Genomic_DNA"/>
</dbReference>
<dbReference type="RefSeq" id="WP_217636941.1">
    <property type="nucleotide sequence ID" value="NZ_FNHB01000016.1"/>
</dbReference>
<sequence>MPNLKVLQDQPAQLKSQLYGFDGANVRPLLTDNTGRTNIRPLDTSTDSVTVAATDLDVRDLTAATDSILVYGNDGTSNQLIKTNA</sequence>
<protein>
    <submittedName>
        <fullName evidence="1">Uncharacterized protein</fullName>
    </submittedName>
</protein>
<organism evidence="1 2">
    <name type="scientific">Dendrosporobacter quercicolus</name>
    <dbReference type="NCBI Taxonomy" id="146817"/>
    <lineage>
        <taxon>Bacteria</taxon>
        <taxon>Bacillati</taxon>
        <taxon>Bacillota</taxon>
        <taxon>Negativicutes</taxon>
        <taxon>Selenomonadales</taxon>
        <taxon>Sporomusaceae</taxon>
        <taxon>Dendrosporobacter</taxon>
    </lineage>
</organism>
<dbReference type="Proteomes" id="UP000214880">
    <property type="component" value="Unassembled WGS sequence"/>
</dbReference>
<dbReference type="AlphaFoldDB" id="A0A1G9ZYT6"/>
<keyword evidence="2" id="KW-1185">Reference proteome</keyword>